<reference evidence="4 5" key="1">
    <citation type="submission" date="2023-11" db="EMBL/GenBank/DDBJ databases">
        <title>Halocaridina rubra genome assembly.</title>
        <authorList>
            <person name="Smith C."/>
        </authorList>
    </citation>
    <scope>NUCLEOTIDE SEQUENCE [LARGE SCALE GENOMIC DNA]</scope>
    <source>
        <strain evidence="4">EP-1</strain>
        <tissue evidence="4">Whole</tissue>
    </source>
</reference>
<dbReference type="EMBL" id="JAXCGZ010000084">
    <property type="protein sequence ID" value="KAK7086773.1"/>
    <property type="molecule type" value="Genomic_DNA"/>
</dbReference>
<feature type="region of interest" description="Disordered" evidence="3">
    <location>
        <begin position="1"/>
        <end position="180"/>
    </location>
</feature>
<comment type="similarity">
    <text evidence="1">Belongs to the RRP15 family.</text>
</comment>
<evidence type="ECO:0000256" key="3">
    <source>
        <dbReference type="SAM" id="MobiDB-lite"/>
    </source>
</evidence>
<evidence type="ECO:0000256" key="2">
    <source>
        <dbReference type="ARBA" id="ARBA00017475"/>
    </source>
</evidence>
<evidence type="ECO:0000313" key="4">
    <source>
        <dbReference type="EMBL" id="KAK7086773.1"/>
    </source>
</evidence>
<dbReference type="GO" id="GO:0000460">
    <property type="term" value="P:maturation of 5.8S rRNA"/>
    <property type="evidence" value="ECO:0007669"/>
    <property type="project" value="TreeGrafter"/>
</dbReference>
<feature type="compositionally biased region" description="Acidic residues" evidence="3">
    <location>
        <begin position="12"/>
        <end position="21"/>
    </location>
</feature>
<dbReference type="AlphaFoldDB" id="A0AAN9AH21"/>
<dbReference type="GO" id="GO:0030687">
    <property type="term" value="C:preribosome, large subunit precursor"/>
    <property type="evidence" value="ECO:0007669"/>
    <property type="project" value="TreeGrafter"/>
</dbReference>
<gene>
    <name evidence="4" type="ORF">SK128_004449</name>
</gene>
<sequence length="385" mass="44289">MTIAAKPQVSVEVDESEDDILSDNSEVESRSEAQQDDDLDIQIKEENEEDIFSESFDADEISEIKEEDESFGIKEESDDDEEEEEKEVVTSDEYDSEIDIKSEDEFASDEDSMIKSEETFESESQDMKQKKRKEAKSRPEMEKKVRIDLDTDSDSTESSDDDNNDEDSKDKLGSDAEDSKSGLANVMAQILAKSGSDDVMLSKAKKDYMVKKEEDTGTEFEVVDADGKITKEVTIKVEEEEEDQRKLAQKKRLEKEQFVMKFKLKPDFQRDREKERKLKIIATQGVVQLFTAIEKHKSMLKQQLSKTKSSFGADDLNPTDLKESFLNLLDQEGEKFKRAFEEDPIKKEIKHEESAPKKPKWNVFADNFYKEPTLQGWDAKSDDED</sequence>
<proteinExistence type="inferred from homology"/>
<feature type="compositionally biased region" description="Acidic residues" evidence="3">
    <location>
        <begin position="34"/>
        <end position="97"/>
    </location>
</feature>
<feature type="compositionally biased region" description="Basic and acidic residues" evidence="3">
    <location>
        <begin position="136"/>
        <end position="149"/>
    </location>
</feature>
<evidence type="ECO:0000313" key="5">
    <source>
        <dbReference type="Proteomes" id="UP001381693"/>
    </source>
</evidence>
<dbReference type="InterPro" id="IPR012459">
    <property type="entry name" value="Rrp15"/>
</dbReference>
<dbReference type="Proteomes" id="UP001381693">
    <property type="component" value="Unassembled WGS sequence"/>
</dbReference>
<dbReference type="PANTHER" id="PTHR13245">
    <property type="entry name" value="RRP15-LIKE PROTEIN"/>
    <property type="match status" value="1"/>
</dbReference>
<organism evidence="4 5">
    <name type="scientific">Halocaridina rubra</name>
    <name type="common">Hawaiian red shrimp</name>
    <dbReference type="NCBI Taxonomy" id="373956"/>
    <lineage>
        <taxon>Eukaryota</taxon>
        <taxon>Metazoa</taxon>
        <taxon>Ecdysozoa</taxon>
        <taxon>Arthropoda</taxon>
        <taxon>Crustacea</taxon>
        <taxon>Multicrustacea</taxon>
        <taxon>Malacostraca</taxon>
        <taxon>Eumalacostraca</taxon>
        <taxon>Eucarida</taxon>
        <taxon>Decapoda</taxon>
        <taxon>Pleocyemata</taxon>
        <taxon>Caridea</taxon>
        <taxon>Atyoidea</taxon>
        <taxon>Atyidae</taxon>
        <taxon>Halocaridina</taxon>
    </lineage>
</organism>
<dbReference type="PANTHER" id="PTHR13245:SF14">
    <property type="entry name" value="RRP15-LIKE PROTEIN"/>
    <property type="match status" value="1"/>
</dbReference>
<comment type="caution">
    <text evidence="4">The sequence shown here is derived from an EMBL/GenBank/DDBJ whole genome shotgun (WGS) entry which is preliminary data.</text>
</comment>
<keyword evidence="5" id="KW-1185">Reference proteome</keyword>
<accession>A0AAN9AH21</accession>
<evidence type="ECO:0000256" key="1">
    <source>
        <dbReference type="ARBA" id="ARBA00007462"/>
    </source>
</evidence>
<dbReference type="Pfam" id="PF07890">
    <property type="entry name" value="Rrp15p"/>
    <property type="match status" value="1"/>
</dbReference>
<feature type="compositionally biased region" description="Acidic residues" evidence="3">
    <location>
        <begin position="150"/>
        <end position="165"/>
    </location>
</feature>
<dbReference type="GO" id="GO:0000470">
    <property type="term" value="P:maturation of LSU-rRNA"/>
    <property type="evidence" value="ECO:0007669"/>
    <property type="project" value="TreeGrafter"/>
</dbReference>
<protein>
    <recommendedName>
        <fullName evidence="2">RRP15-like protein</fullName>
    </recommendedName>
</protein>
<name>A0AAN9AH21_HALRR</name>
<feature type="compositionally biased region" description="Basic and acidic residues" evidence="3">
    <location>
        <begin position="166"/>
        <end position="180"/>
    </location>
</feature>